<sequence length="260" mass="27514">MLPREAPGSRCGSRVHARNDAHPFAVVPAMTTWGFIGSGNIGSTVAKLAVLAGHDVVMSNSRGPETLTDLVAELGPRARAATADEAAATGDIVVVTIPLKSYTDVPVEPLRGKVVIDTMNYYPQRDGQIAALDDESTTTSELLQAHLPESKVVKAFNNIFFGHLAVLGRTTGDPLRSALAIAGDDTEAKQVVAEALDAIGYDTVDLGPLSEGWRTQRDTAAYGTMYAADPADWTQGAQPVPAATVRARAEQSQRYLDQAS</sequence>
<comment type="caution">
    <text evidence="3">The sequence shown here is derived from an EMBL/GenBank/DDBJ whole genome shotgun (WGS) entry which is preliminary data.</text>
</comment>
<evidence type="ECO:0000259" key="2">
    <source>
        <dbReference type="Pfam" id="PF03807"/>
    </source>
</evidence>
<reference evidence="3 4" key="1">
    <citation type="submission" date="2019-06" db="EMBL/GenBank/DDBJ databases">
        <title>Sequencing the genomes of 1000 actinobacteria strains.</title>
        <authorList>
            <person name="Klenk H.-P."/>
        </authorList>
    </citation>
    <scope>NUCLEOTIDE SEQUENCE [LARGE SCALE GENOMIC DNA]</scope>
    <source>
        <strain evidence="3 4">DSM 21776</strain>
    </source>
</reference>
<proteinExistence type="predicted"/>
<dbReference type="InterPro" id="IPR028939">
    <property type="entry name" value="P5C_Rdtase_cat_N"/>
</dbReference>
<evidence type="ECO:0000313" key="4">
    <source>
        <dbReference type="Proteomes" id="UP000320085"/>
    </source>
</evidence>
<dbReference type="PANTHER" id="PTHR14239">
    <property type="entry name" value="DUDULIN-RELATED"/>
    <property type="match status" value="1"/>
</dbReference>
<dbReference type="InterPro" id="IPR051267">
    <property type="entry name" value="STEAP_metalloreductase"/>
</dbReference>
<feature type="domain" description="Pyrroline-5-carboxylate reductase catalytic N-terminal" evidence="2">
    <location>
        <begin position="34"/>
        <end position="121"/>
    </location>
</feature>
<dbReference type="EMBL" id="VFQF01000003">
    <property type="protein sequence ID" value="TQN44944.1"/>
    <property type="molecule type" value="Genomic_DNA"/>
</dbReference>
<name>A0A543PLJ4_9MICO</name>
<protein>
    <recommendedName>
        <fullName evidence="2">Pyrroline-5-carboxylate reductase catalytic N-terminal domain-containing protein</fullName>
    </recommendedName>
</protein>
<dbReference type="Proteomes" id="UP000320085">
    <property type="component" value="Unassembled WGS sequence"/>
</dbReference>
<dbReference type="InterPro" id="IPR036291">
    <property type="entry name" value="NAD(P)-bd_dom_sf"/>
</dbReference>
<dbReference type="PANTHER" id="PTHR14239:SF10">
    <property type="entry name" value="REDUCTASE"/>
    <property type="match status" value="1"/>
</dbReference>
<organism evidence="3 4">
    <name type="scientific">Humibacillus xanthopallidus</name>
    <dbReference type="NCBI Taxonomy" id="412689"/>
    <lineage>
        <taxon>Bacteria</taxon>
        <taxon>Bacillati</taxon>
        <taxon>Actinomycetota</taxon>
        <taxon>Actinomycetes</taxon>
        <taxon>Micrococcales</taxon>
        <taxon>Intrasporangiaceae</taxon>
        <taxon>Humibacillus</taxon>
    </lineage>
</organism>
<accession>A0A543PLJ4</accession>
<keyword evidence="1" id="KW-0560">Oxidoreductase</keyword>
<dbReference type="AlphaFoldDB" id="A0A543PLJ4"/>
<evidence type="ECO:0000313" key="3">
    <source>
        <dbReference type="EMBL" id="TQN44944.1"/>
    </source>
</evidence>
<dbReference type="GO" id="GO:0016491">
    <property type="term" value="F:oxidoreductase activity"/>
    <property type="evidence" value="ECO:0007669"/>
    <property type="project" value="UniProtKB-KW"/>
</dbReference>
<gene>
    <name evidence="3" type="ORF">FHX52_4168</name>
</gene>
<dbReference type="Pfam" id="PF03807">
    <property type="entry name" value="F420_oxidored"/>
    <property type="match status" value="1"/>
</dbReference>
<evidence type="ECO:0000256" key="1">
    <source>
        <dbReference type="ARBA" id="ARBA00023002"/>
    </source>
</evidence>
<dbReference type="Gene3D" id="3.40.50.720">
    <property type="entry name" value="NAD(P)-binding Rossmann-like Domain"/>
    <property type="match status" value="1"/>
</dbReference>
<dbReference type="SUPFAM" id="SSF51735">
    <property type="entry name" value="NAD(P)-binding Rossmann-fold domains"/>
    <property type="match status" value="1"/>
</dbReference>